<gene>
    <name evidence="2" type="ORF">EHS24_006819</name>
</gene>
<feature type="region of interest" description="Disordered" evidence="1">
    <location>
        <begin position="394"/>
        <end position="443"/>
    </location>
</feature>
<feature type="compositionally biased region" description="Basic and acidic residues" evidence="1">
    <location>
        <begin position="403"/>
        <end position="431"/>
    </location>
</feature>
<evidence type="ECO:0000313" key="2">
    <source>
        <dbReference type="EMBL" id="RSH83160.1"/>
    </source>
</evidence>
<evidence type="ECO:0000313" key="3">
    <source>
        <dbReference type="Proteomes" id="UP000279236"/>
    </source>
</evidence>
<comment type="caution">
    <text evidence="2">The sequence shown here is derived from an EMBL/GenBank/DDBJ whole genome shotgun (WGS) entry which is preliminary data.</text>
</comment>
<dbReference type="STRING" id="105984.A0A427XWD9"/>
<keyword evidence="3" id="KW-1185">Reference proteome</keyword>
<protein>
    <submittedName>
        <fullName evidence="2">Uncharacterized protein</fullName>
    </submittedName>
</protein>
<name>A0A427XWD9_9TREE</name>
<dbReference type="AlphaFoldDB" id="A0A427XWD9"/>
<dbReference type="InterPro" id="IPR027706">
    <property type="entry name" value="PGP_Pase"/>
</dbReference>
<feature type="region of interest" description="Disordered" evidence="1">
    <location>
        <begin position="171"/>
        <end position="223"/>
    </location>
</feature>
<dbReference type="GeneID" id="39591362"/>
<accession>A0A427XWD9</accession>
<reference evidence="2 3" key="1">
    <citation type="submission" date="2018-11" db="EMBL/GenBank/DDBJ databases">
        <title>Genome sequence of Apiotrichum porosum DSM 27194.</title>
        <authorList>
            <person name="Aliyu H."/>
            <person name="Gorte O."/>
            <person name="Ochsenreither K."/>
        </authorList>
    </citation>
    <scope>NUCLEOTIDE SEQUENCE [LARGE SCALE GENOMIC DNA]</scope>
    <source>
        <strain evidence="2 3">DSM 27194</strain>
    </source>
</reference>
<dbReference type="Pfam" id="PF09419">
    <property type="entry name" value="PGP_phosphatase"/>
    <property type="match status" value="1"/>
</dbReference>
<dbReference type="GO" id="GO:0008962">
    <property type="term" value="F:phosphatidylglycerophosphatase activity"/>
    <property type="evidence" value="ECO:0007669"/>
    <property type="project" value="InterPro"/>
</dbReference>
<evidence type="ECO:0000256" key="1">
    <source>
        <dbReference type="SAM" id="MobiDB-lite"/>
    </source>
</evidence>
<sequence>MPARLPAPLIHLLGVLRPRLLRPDVRVPSIAQVDWAGLKREGFNAVVIDKDNCVTLPHSDAIYPAYSMAWKTLLQTFPNRVLVVSNSAGSAKDRGGIGAESLSFSLRAPVLAHRQPKPACSTDILAFFEGLTVPHTKRDKILERFEKVEEVGDAAEKEMVTKWRDEVVDGPLCGPLQQTHKSGDGGVESRMAAAADAAALAPPPESTTSPAESTPAPAPAAASSDALRILVVGDRLFTDTLLARRLDMYLGSSPSPPTLSIQTTDLPQPNDVRALRRLENWLSGHKLANDGHTAGIAWSQFVLPTEPAPPVPTWMEKQLTRLDPIKALDDGGPPITWDPRSWRPKPVAAAVLQGTAEATAYLTRLAARVTAQAAKWSWSRFRVWAGAKRTQLSQARQTRAHRREIEKRKARMEQARKAAEAEAEAASKAEVKQSGVASPQAAT</sequence>
<feature type="compositionally biased region" description="Low complexity" evidence="1">
    <location>
        <begin position="192"/>
        <end position="223"/>
    </location>
</feature>
<dbReference type="Proteomes" id="UP000279236">
    <property type="component" value="Unassembled WGS sequence"/>
</dbReference>
<organism evidence="2 3">
    <name type="scientific">Apiotrichum porosum</name>
    <dbReference type="NCBI Taxonomy" id="105984"/>
    <lineage>
        <taxon>Eukaryota</taxon>
        <taxon>Fungi</taxon>
        <taxon>Dikarya</taxon>
        <taxon>Basidiomycota</taxon>
        <taxon>Agaricomycotina</taxon>
        <taxon>Tremellomycetes</taxon>
        <taxon>Trichosporonales</taxon>
        <taxon>Trichosporonaceae</taxon>
        <taxon>Apiotrichum</taxon>
    </lineage>
</organism>
<dbReference type="EMBL" id="RSCE01000004">
    <property type="protein sequence ID" value="RSH83160.1"/>
    <property type="molecule type" value="Genomic_DNA"/>
</dbReference>
<proteinExistence type="predicted"/>
<dbReference type="OrthoDB" id="198652at2759"/>
<dbReference type="RefSeq" id="XP_028477112.1">
    <property type="nucleotide sequence ID" value="XM_028622220.1"/>
</dbReference>